<keyword evidence="4" id="KW-1003">Cell membrane</keyword>
<dbReference type="SMART" id="SM00326">
    <property type="entry name" value="SH3"/>
    <property type="match status" value="1"/>
</dbReference>
<dbReference type="PRINTS" id="PR00452">
    <property type="entry name" value="SH3DOMAIN"/>
</dbReference>
<evidence type="ECO:0000256" key="2">
    <source>
        <dbReference type="ARBA" id="ARBA00009739"/>
    </source>
</evidence>
<feature type="domain" description="SH3" evidence="12">
    <location>
        <begin position="278"/>
        <end position="338"/>
    </location>
</feature>
<feature type="transmembrane region" description="Helical" evidence="11">
    <location>
        <begin position="103"/>
        <end position="122"/>
    </location>
</feature>
<feature type="transmembrane region" description="Helical" evidence="11">
    <location>
        <begin position="69"/>
        <end position="96"/>
    </location>
</feature>
<reference evidence="13" key="1">
    <citation type="submission" date="2020-11" db="EMBL/GenBank/DDBJ databases">
        <authorList>
            <consortium name="DOE Joint Genome Institute"/>
            <person name="Ahrendt S."/>
            <person name="Riley R."/>
            <person name="Andreopoulos W."/>
            <person name="Labutti K."/>
            <person name="Pangilinan J."/>
            <person name="Ruiz-Duenas F.J."/>
            <person name="Barrasa J.M."/>
            <person name="Sanchez-Garcia M."/>
            <person name="Camarero S."/>
            <person name="Miyauchi S."/>
            <person name="Serrano A."/>
            <person name="Linde D."/>
            <person name="Babiker R."/>
            <person name="Drula E."/>
            <person name="Ayuso-Fernandez I."/>
            <person name="Pacheco R."/>
            <person name="Padilla G."/>
            <person name="Ferreira P."/>
            <person name="Barriuso J."/>
            <person name="Kellner H."/>
            <person name="Castanera R."/>
            <person name="Alfaro M."/>
            <person name="Ramirez L."/>
            <person name="Pisabarro A.G."/>
            <person name="Kuo A."/>
            <person name="Tritt A."/>
            <person name="Lipzen A."/>
            <person name="He G."/>
            <person name="Yan M."/>
            <person name="Ng V."/>
            <person name="Cullen D."/>
            <person name="Martin F."/>
            <person name="Rosso M.-N."/>
            <person name="Henrissat B."/>
            <person name="Hibbett D."/>
            <person name="Martinez A.T."/>
            <person name="Grigoriev I.V."/>
        </authorList>
    </citation>
    <scope>NUCLEOTIDE SEQUENCE</scope>
    <source>
        <strain evidence="13">CIRM-BRFM 674</strain>
    </source>
</reference>
<feature type="compositionally biased region" description="Polar residues" evidence="10">
    <location>
        <begin position="20"/>
        <end position="32"/>
    </location>
</feature>
<evidence type="ECO:0000256" key="10">
    <source>
        <dbReference type="SAM" id="MobiDB-lite"/>
    </source>
</evidence>
<protein>
    <recommendedName>
        <fullName evidence="12">SH3 domain-containing protein</fullName>
    </recommendedName>
</protein>
<keyword evidence="7" id="KW-0346">Stress response</keyword>
<accession>A0A9P5YRQ2</accession>
<dbReference type="InterPro" id="IPR036028">
    <property type="entry name" value="SH3-like_dom_sf"/>
</dbReference>
<dbReference type="SUPFAM" id="SSF50044">
    <property type="entry name" value="SH3-domain"/>
    <property type="match status" value="1"/>
</dbReference>
<dbReference type="PROSITE" id="PS50002">
    <property type="entry name" value="SH3"/>
    <property type="match status" value="1"/>
</dbReference>
<dbReference type="CDD" id="cd11855">
    <property type="entry name" value="SH3_Sho1p"/>
    <property type="match status" value="1"/>
</dbReference>
<dbReference type="OrthoDB" id="5983572at2759"/>
<comment type="similarity">
    <text evidence="2">Belongs to the SHO1 family.</text>
</comment>
<keyword evidence="5 11" id="KW-0812">Transmembrane</keyword>
<sequence length="338" mass="35737">MEKPHPPLSPPESERPLSHGTASVNAPANESMNVPVRESTANGTGVGDTSHVDAVPRGEPADYEGGPGVFFLATLGVALIAWLVTLISQAVVAATVDNALVRILWFGFLVQTALIGIVFMVWIDRSEFNAAVDYALQISVFASIATVFAVVGVDRNIYSSRSSQQATGAGWLLTAIVDLLWIIYFTSPRGSPVFMVTNSMGGAAFRRASTTGPVTKIARSSGAFAMRPLHGGNAGGQRNTTGTIQGSEVVGKEAGAGAPAVEGKPAAAPDASPNADINSKWRAEALFDYKANENDANEISFKKGDVLLIFNMDSKWWEAKASDGRKGIVPSNYLRLLE</sequence>
<dbReference type="Proteomes" id="UP000807469">
    <property type="component" value="Unassembled WGS sequence"/>
</dbReference>
<keyword evidence="3 9" id="KW-0728">SH3 domain</keyword>
<dbReference type="EMBL" id="MU155387">
    <property type="protein sequence ID" value="KAF9474282.1"/>
    <property type="molecule type" value="Genomic_DNA"/>
</dbReference>
<evidence type="ECO:0000256" key="8">
    <source>
        <dbReference type="ARBA" id="ARBA00023136"/>
    </source>
</evidence>
<feature type="transmembrane region" description="Helical" evidence="11">
    <location>
        <begin position="134"/>
        <end position="154"/>
    </location>
</feature>
<feature type="compositionally biased region" description="Low complexity" evidence="10">
    <location>
        <begin position="265"/>
        <end position="275"/>
    </location>
</feature>
<dbReference type="InterPro" id="IPR035522">
    <property type="entry name" value="Sho1_SH3"/>
</dbReference>
<evidence type="ECO:0000256" key="4">
    <source>
        <dbReference type="ARBA" id="ARBA00022475"/>
    </source>
</evidence>
<evidence type="ECO:0000256" key="6">
    <source>
        <dbReference type="ARBA" id="ARBA00022989"/>
    </source>
</evidence>
<evidence type="ECO:0000313" key="13">
    <source>
        <dbReference type="EMBL" id="KAF9474282.1"/>
    </source>
</evidence>
<evidence type="ECO:0000256" key="3">
    <source>
        <dbReference type="ARBA" id="ARBA00022443"/>
    </source>
</evidence>
<dbReference type="Pfam" id="PF00018">
    <property type="entry name" value="SH3_1"/>
    <property type="match status" value="1"/>
</dbReference>
<evidence type="ECO:0000259" key="12">
    <source>
        <dbReference type="PROSITE" id="PS50002"/>
    </source>
</evidence>
<evidence type="ECO:0000256" key="11">
    <source>
        <dbReference type="SAM" id="Phobius"/>
    </source>
</evidence>
<comment type="subcellular location">
    <subcellularLocation>
        <location evidence="1">Cell membrane</location>
        <topology evidence="1">Multi-pass membrane protein</topology>
    </subcellularLocation>
</comment>
<dbReference type="InterPro" id="IPR001452">
    <property type="entry name" value="SH3_domain"/>
</dbReference>
<proteinExistence type="inferred from homology"/>
<feature type="compositionally biased region" description="Basic and acidic residues" evidence="10">
    <location>
        <begin position="50"/>
        <end position="60"/>
    </location>
</feature>
<feature type="region of interest" description="Disordered" evidence="10">
    <location>
        <begin position="253"/>
        <end position="275"/>
    </location>
</feature>
<name>A0A9P5YRQ2_9AGAR</name>
<evidence type="ECO:0000256" key="5">
    <source>
        <dbReference type="ARBA" id="ARBA00022692"/>
    </source>
</evidence>
<evidence type="ECO:0000256" key="7">
    <source>
        <dbReference type="ARBA" id="ARBA00023016"/>
    </source>
</evidence>
<evidence type="ECO:0000313" key="14">
    <source>
        <dbReference type="Proteomes" id="UP000807469"/>
    </source>
</evidence>
<keyword evidence="8 11" id="KW-0472">Membrane</keyword>
<feature type="compositionally biased region" description="Pro residues" evidence="10">
    <location>
        <begin position="1"/>
        <end position="10"/>
    </location>
</feature>
<keyword evidence="6 11" id="KW-1133">Transmembrane helix</keyword>
<evidence type="ECO:0000256" key="9">
    <source>
        <dbReference type="PROSITE-ProRule" id="PRU00192"/>
    </source>
</evidence>
<feature type="transmembrane region" description="Helical" evidence="11">
    <location>
        <begin position="166"/>
        <end position="185"/>
    </location>
</feature>
<comment type="caution">
    <text evidence="13">The sequence shown here is derived from an EMBL/GenBank/DDBJ whole genome shotgun (WGS) entry which is preliminary data.</text>
</comment>
<feature type="region of interest" description="Disordered" evidence="10">
    <location>
        <begin position="1"/>
        <end position="60"/>
    </location>
</feature>
<dbReference type="GO" id="GO:0005886">
    <property type="term" value="C:plasma membrane"/>
    <property type="evidence" value="ECO:0007669"/>
    <property type="project" value="UniProtKB-SubCell"/>
</dbReference>
<dbReference type="AlphaFoldDB" id="A0A9P5YRQ2"/>
<evidence type="ECO:0000256" key="1">
    <source>
        <dbReference type="ARBA" id="ARBA00004651"/>
    </source>
</evidence>
<organism evidence="13 14">
    <name type="scientific">Pholiota conissans</name>
    <dbReference type="NCBI Taxonomy" id="109636"/>
    <lineage>
        <taxon>Eukaryota</taxon>
        <taxon>Fungi</taxon>
        <taxon>Dikarya</taxon>
        <taxon>Basidiomycota</taxon>
        <taxon>Agaricomycotina</taxon>
        <taxon>Agaricomycetes</taxon>
        <taxon>Agaricomycetidae</taxon>
        <taxon>Agaricales</taxon>
        <taxon>Agaricineae</taxon>
        <taxon>Strophariaceae</taxon>
        <taxon>Pholiota</taxon>
    </lineage>
</organism>
<dbReference type="Gene3D" id="2.30.30.40">
    <property type="entry name" value="SH3 Domains"/>
    <property type="match status" value="1"/>
</dbReference>
<keyword evidence="14" id="KW-1185">Reference proteome</keyword>
<gene>
    <name evidence="13" type="ORF">BDN70DRAFT_924695</name>
</gene>